<evidence type="ECO:0000256" key="2">
    <source>
        <dbReference type="ARBA" id="ARBA00023315"/>
    </source>
</evidence>
<dbReference type="PROSITE" id="PS51186">
    <property type="entry name" value="GNAT"/>
    <property type="match status" value="1"/>
</dbReference>
<organism evidence="4 5">
    <name type="scientific">Sutterella massiliensis</name>
    <dbReference type="NCBI Taxonomy" id="1816689"/>
    <lineage>
        <taxon>Bacteria</taxon>
        <taxon>Pseudomonadati</taxon>
        <taxon>Pseudomonadota</taxon>
        <taxon>Betaproteobacteria</taxon>
        <taxon>Burkholderiales</taxon>
        <taxon>Sutterellaceae</taxon>
        <taxon>Sutterella</taxon>
    </lineage>
</organism>
<evidence type="ECO:0000313" key="5">
    <source>
        <dbReference type="Proteomes" id="UP000715095"/>
    </source>
</evidence>
<keyword evidence="2" id="KW-0012">Acyltransferase</keyword>
<dbReference type="Proteomes" id="UP000715095">
    <property type="component" value="Unassembled WGS sequence"/>
</dbReference>
<keyword evidence="5" id="KW-1185">Reference proteome</keyword>
<name>A0ABS2DV52_9BURK</name>
<dbReference type="PANTHER" id="PTHR43420">
    <property type="entry name" value="ACETYLTRANSFERASE"/>
    <property type="match status" value="1"/>
</dbReference>
<evidence type="ECO:0000313" key="4">
    <source>
        <dbReference type="EMBL" id="MBM6705172.1"/>
    </source>
</evidence>
<dbReference type="Gene3D" id="3.40.630.30">
    <property type="match status" value="1"/>
</dbReference>
<dbReference type="CDD" id="cd04301">
    <property type="entry name" value="NAT_SF"/>
    <property type="match status" value="1"/>
</dbReference>
<dbReference type="RefSeq" id="WP_205104930.1">
    <property type="nucleotide sequence ID" value="NZ_JACJJC010000171.1"/>
</dbReference>
<reference evidence="4 5" key="1">
    <citation type="journal article" date="2021" name="Sci. Rep.">
        <title>The distribution of antibiotic resistance genes in chicken gut microbiota commensals.</title>
        <authorList>
            <person name="Juricova H."/>
            <person name="Matiasovicova J."/>
            <person name="Kubasova T."/>
            <person name="Cejkova D."/>
            <person name="Rychlik I."/>
        </authorList>
    </citation>
    <scope>NUCLEOTIDE SEQUENCE [LARGE SCALE GENOMIC DNA]</scope>
    <source>
        <strain evidence="4 5">An829</strain>
    </source>
</reference>
<keyword evidence="1" id="KW-0808">Transferase</keyword>
<proteinExistence type="predicted"/>
<dbReference type="EMBL" id="JACJJC010000171">
    <property type="protein sequence ID" value="MBM6705172.1"/>
    <property type="molecule type" value="Genomic_DNA"/>
</dbReference>
<dbReference type="InterPro" id="IPR000182">
    <property type="entry name" value="GNAT_dom"/>
</dbReference>
<gene>
    <name evidence="4" type="ORF">H6A60_11920</name>
</gene>
<evidence type="ECO:0000256" key="1">
    <source>
        <dbReference type="ARBA" id="ARBA00022679"/>
    </source>
</evidence>
<comment type="caution">
    <text evidence="4">The sequence shown here is derived from an EMBL/GenBank/DDBJ whole genome shotgun (WGS) entry which is preliminary data.</text>
</comment>
<feature type="domain" description="N-acetyltransferase" evidence="3">
    <location>
        <begin position="4"/>
        <end position="188"/>
    </location>
</feature>
<accession>A0ABS2DV52</accession>
<dbReference type="InterPro" id="IPR050680">
    <property type="entry name" value="YpeA/RimI_acetyltransf"/>
</dbReference>
<sequence>MQNLKVRWATEDDADFVVETIREVSEGVIDFLLEGAVPLMSASSLLKVVFGKGNEPYTYNHVLLVEVEGKPAGLIFAYDSKFQRVPAVMEGFLAREKVDAVRHLLEAKRPDSLWINTLWVSPEFRGQGLSSLIVSLAGDLAKDTGFSSLALHCWKDNARARAFYAKQGFVVDGDIPTGGELLARHPEGGECWVKRLGCGGSVRGN</sequence>
<dbReference type="Pfam" id="PF00583">
    <property type="entry name" value="Acetyltransf_1"/>
    <property type="match status" value="1"/>
</dbReference>
<dbReference type="PANTHER" id="PTHR43420:SF47">
    <property type="entry name" value="N-ACETYLTRANSFERASE DOMAIN-CONTAINING PROTEIN"/>
    <property type="match status" value="1"/>
</dbReference>
<evidence type="ECO:0000259" key="3">
    <source>
        <dbReference type="PROSITE" id="PS51186"/>
    </source>
</evidence>
<protein>
    <submittedName>
        <fullName evidence="4">GNAT family N-acetyltransferase</fullName>
    </submittedName>
</protein>
<dbReference type="InterPro" id="IPR016181">
    <property type="entry name" value="Acyl_CoA_acyltransferase"/>
</dbReference>
<dbReference type="SUPFAM" id="SSF55729">
    <property type="entry name" value="Acyl-CoA N-acyltransferases (Nat)"/>
    <property type="match status" value="1"/>
</dbReference>